<feature type="compositionally biased region" description="Polar residues" evidence="1">
    <location>
        <begin position="1"/>
        <end position="12"/>
    </location>
</feature>
<evidence type="ECO:0000313" key="5">
    <source>
        <dbReference type="Proteomes" id="UP000193307"/>
    </source>
</evidence>
<name>A0A1Y5RQI2_9RHOB</name>
<dbReference type="RefSeq" id="WP_085847638.1">
    <property type="nucleotide sequence ID" value="NZ_FNZV01000017.1"/>
</dbReference>
<keyword evidence="2" id="KW-1133">Transmembrane helix</keyword>
<evidence type="ECO:0000256" key="1">
    <source>
        <dbReference type="SAM" id="MobiDB-lite"/>
    </source>
</evidence>
<dbReference type="GO" id="GO:0042834">
    <property type="term" value="F:peptidoglycan binding"/>
    <property type="evidence" value="ECO:0007669"/>
    <property type="project" value="InterPro"/>
</dbReference>
<dbReference type="STRING" id="658057.SAMN04488032_11771"/>
<evidence type="ECO:0000256" key="2">
    <source>
        <dbReference type="SAM" id="Phobius"/>
    </source>
</evidence>
<sequence length="382" mass="40472">MAQNFSERTQQGYAPHADAYSQAPNSDQNFQFRQPNVAQPQLRAFPQHSQDYGHDAAQMAQSNEDAPAYMYDASGQGYLDDGTAMRPKLGAAQWGGAIVSLALIVGLGVWGYNLMVRDVSGVPVIRDMSANARLVPEDPGGQLAMHQGLAVNSVTADGSASAPADRLTLAPRPMALTDEDRPMGDAVTIVSSYQPNNAYTQPAEPQPVAIEAVEVETPKPLELTDVESVAADASVLVIDALDDDLSNSSPVPRARPVRLASLAVNVENSITNDASLDGVAGDILAALGSEGEMPASEVPVGARLVQFGAFQNEDIARAEWDRLASKFDALMAGKTRVIETAESGGKTFYRLRALGFADAADSNRFCAALTARNAACVPARQR</sequence>
<evidence type="ECO:0000313" key="4">
    <source>
        <dbReference type="EMBL" id="SLN22999.1"/>
    </source>
</evidence>
<dbReference type="Proteomes" id="UP000193307">
    <property type="component" value="Unassembled WGS sequence"/>
</dbReference>
<dbReference type="AlphaFoldDB" id="A0A1Y5RQI2"/>
<organism evidence="4 5">
    <name type="scientific">Pacificibacter marinus</name>
    <dbReference type="NCBI Taxonomy" id="658057"/>
    <lineage>
        <taxon>Bacteria</taxon>
        <taxon>Pseudomonadati</taxon>
        <taxon>Pseudomonadota</taxon>
        <taxon>Alphaproteobacteria</taxon>
        <taxon>Rhodobacterales</taxon>
        <taxon>Roseobacteraceae</taxon>
        <taxon>Pacificibacter</taxon>
    </lineage>
</organism>
<protein>
    <submittedName>
        <fullName evidence="4">Cell division protein FtsN</fullName>
    </submittedName>
</protein>
<dbReference type="Pfam" id="PF05036">
    <property type="entry name" value="SPOR"/>
    <property type="match status" value="1"/>
</dbReference>
<feature type="transmembrane region" description="Helical" evidence="2">
    <location>
        <begin position="94"/>
        <end position="112"/>
    </location>
</feature>
<reference evidence="4 5" key="1">
    <citation type="submission" date="2017-03" db="EMBL/GenBank/DDBJ databases">
        <authorList>
            <person name="Afonso C.L."/>
            <person name="Miller P.J."/>
            <person name="Scott M.A."/>
            <person name="Spackman E."/>
            <person name="Goraichik I."/>
            <person name="Dimitrov K.M."/>
            <person name="Suarez D.L."/>
            <person name="Swayne D.E."/>
        </authorList>
    </citation>
    <scope>NUCLEOTIDE SEQUENCE [LARGE SCALE GENOMIC DNA]</scope>
    <source>
        <strain evidence="4 5">CECT 7971</strain>
    </source>
</reference>
<keyword evidence="2" id="KW-0812">Transmembrane</keyword>
<dbReference type="EMBL" id="FWFW01000002">
    <property type="protein sequence ID" value="SLN22999.1"/>
    <property type="molecule type" value="Genomic_DNA"/>
</dbReference>
<feature type="domain" description="SPOR" evidence="3">
    <location>
        <begin position="297"/>
        <end position="382"/>
    </location>
</feature>
<keyword evidence="2" id="KW-0472">Membrane</keyword>
<dbReference type="OrthoDB" id="8479416at2"/>
<keyword evidence="4" id="KW-0131">Cell cycle</keyword>
<dbReference type="GO" id="GO:0051301">
    <property type="term" value="P:cell division"/>
    <property type="evidence" value="ECO:0007669"/>
    <property type="project" value="UniProtKB-KW"/>
</dbReference>
<dbReference type="InterPro" id="IPR036680">
    <property type="entry name" value="SPOR-like_sf"/>
</dbReference>
<gene>
    <name evidence="4" type="primary">ftsN</name>
    <name evidence="4" type="ORF">PAM7971_00720</name>
</gene>
<keyword evidence="4" id="KW-0132">Cell division</keyword>
<dbReference type="Gene3D" id="3.30.70.1070">
    <property type="entry name" value="Sporulation related repeat"/>
    <property type="match status" value="1"/>
</dbReference>
<evidence type="ECO:0000259" key="3">
    <source>
        <dbReference type="PROSITE" id="PS51724"/>
    </source>
</evidence>
<feature type="region of interest" description="Disordered" evidence="1">
    <location>
        <begin position="1"/>
        <end position="30"/>
    </location>
</feature>
<dbReference type="InterPro" id="IPR007730">
    <property type="entry name" value="SPOR-like_dom"/>
</dbReference>
<dbReference type="PROSITE" id="PS51724">
    <property type="entry name" value="SPOR"/>
    <property type="match status" value="1"/>
</dbReference>
<keyword evidence="5" id="KW-1185">Reference proteome</keyword>
<accession>A0A1Y5RQI2</accession>
<proteinExistence type="predicted"/>